<dbReference type="EMBL" id="JAAATW010000001">
    <property type="protein sequence ID" value="NBE06776.1"/>
    <property type="molecule type" value="Genomic_DNA"/>
</dbReference>
<evidence type="ECO:0000313" key="2">
    <source>
        <dbReference type="EMBL" id="NBE06776.1"/>
    </source>
</evidence>
<dbReference type="InterPro" id="IPR037107">
    <property type="entry name" value="Put_OMP_sf"/>
</dbReference>
<keyword evidence="3" id="KW-1185">Reference proteome</keyword>
<feature type="signal peptide" evidence="1">
    <location>
        <begin position="1"/>
        <end position="28"/>
    </location>
</feature>
<dbReference type="InterPro" id="IPR018707">
    <property type="entry name" value="LpxR"/>
</dbReference>
<accession>A0ABW9Y3R6</accession>
<dbReference type="Gene3D" id="2.40.128.140">
    <property type="entry name" value="Outer membrane protein"/>
    <property type="match status" value="1"/>
</dbReference>
<evidence type="ECO:0000256" key="1">
    <source>
        <dbReference type="SAM" id="SignalP"/>
    </source>
</evidence>
<reference evidence="3" key="1">
    <citation type="submission" date="2020-01" db="EMBL/GenBank/DDBJ databases">
        <title>Sphingomonas sp. strain CSW-10.</title>
        <authorList>
            <person name="Chen W.-M."/>
        </authorList>
    </citation>
    <scope>NUCLEOTIDE SEQUENCE [LARGE SCALE GENOMIC DNA]</scope>
    <source>
        <strain evidence="3">CCP-1</strain>
    </source>
</reference>
<gene>
    <name evidence="2" type="ORF">GU920_04470</name>
</gene>
<keyword evidence="1" id="KW-0732">Signal</keyword>
<feature type="chain" id="PRO_5045892536" evidence="1">
    <location>
        <begin position="29"/>
        <end position="311"/>
    </location>
</feature>
<dbReference type="RefSeq" id="WP_161765746.1">
    <property type="nucleotide sequence ID" value="NZ_JAAATW010000001.1"/>
</dbReference>
<protein>
    <submittedName>
        <fullName evidence="2">DUF2219 family protein</fullName>
    </submittedName>
</protein>
<organism evidence="2 3">
    <name type="scientific">Paragemmobacter ruber</name>
    <dbReference type="NCBI Taxonomy" id="1985673"/>
    <lineage>
        <taxon>Bacteria</taxon>
        <taxon>Pseudomonadati</taxon>
        <taxon>Pseudomonadota</taxon>
        <taxon>Alphaproteobacteria</taxon>
        <taxon>Rhodobacterales</taxon>
        <taxon>Paracoccaceae</taxon>
        <taxon>Paragemmobacter</taxon>
    </lineage>
</organism>
<dbReference type="Proteomes" id="UP001517376">
    <property type="component" value="Unassembled WGS sequence"/>
</dbReference>
<evidence type="ECO:0000313" key="3">
    <source>
        <dbReference type="Proteomes" id="UP001517376"/>
    </source>
</evidence>
<dbReference type="Pfam" id="PF09982">
    <property type="entry name" value="LpxR"/>
    <property type="match status" value="1"/>
</dbReference>
<comment type="caution">
    <text evidence="2">The sequence shown here is derived from an EMBL/GenBank/DDBJ whole genome shotgun (WGS) entry which is preliminary data.</text>
</comment>
<proteinExistence type="predicted"/>
<name>A0ABW9Y3R6_9RHOB</name>
<sequence>MHLPPLASSVFVVALGALSALPLGGAAAAQERGVLGWGRLLTNDAIGDGKDRWRTGSYVLSYLRGPDWNGSLPATPGQILEFRFRLETIAPADLVTPNPLDRRYVGALSLGLHTHFEAAGLEASVGADAVIVGPQTGISSLHGDLHDLLGLPTPNVFGGQIGDEVFLTVTAEVGRTLTLGPNSTFRPFLEAQAGAETLVRVGGDFTFGQFTTGALMLRDTSTGQRYRGVAGSGSEGLSLIMGGDIAEVYDSEYFLAGDAITPSDTRKRLRAGLHWQGAQSEVFYGLTWLSEEFDQQPDDQIVGSINLRLQF</sequence>